<accession>A0A8T0D242</accession>
<sequence>MDLPASSEMCSRSPFREAYTSSVLYSTTGQPSLTNMLSNKLNVCYPLERLTTTRVRPPCTDTKQLRSDSCEWISVAQPTWNTRSSYSRDHCSTESVFPLQTTQPLQQVHSGSYSLDPHLSRPSPPFSPFYRSGQIPLAYVQS</sequence>
<dbReference type="AlphaFoldDB" id="A0A8T0D242"/>
<reference evidence="1 2" key="1">
    <citation type="submission" date="2019-07" db="EMBL/GenBank/DDBJ databases">
        <title>Annotation for the trematode Paragonimus westermani.</title>
        <authorList>
            <person name="Choi Y.-J."/>
        </authorList>
    </citation>
    <scope>NUCLEOTIDE SEQUENCE [LARGE SCALE GENOMIC DNA]</scope>
    <source>
        <strain evidence="1">180907_Pwestermani</strain>
    </source>
</reference>
<name>A0A8T0D242_9TREM</name>
<proteinExistence type="predicted"/>
<evidence type="ECO:0000313" key="1">
    <source>
        <dbReference type="EMBL" id="KAF8560641.1"/>
    </source>
</evidence>
<evidence type="ECO:0000313" key="2">
    <source>
        <dbReference type="Proteomes" id="UP000699462"/>
    </source>
</evidence>
<gene>
    <name evidence="1" type="ORF">P879_05689</name>
</gene>
<comment type="caution">
    <text evidence="1">The sequence shown here is derived from an EMBL/GenBank/DDBJ whole genome shotgun (WGS) entry which is preliminary data.</text>
</comment>
<dbReference type="Proteomes" id="UP000699462">
    <property type="component" value="Unassembled WGS sequence"/>
</dbReference>
<organism evidence="1 2">
    <name type="scientific">Paragonimus westermani</name>
    <dbReference type="NCBI Taxonomy" id="34504"/>
    <lineage>
        <taxon>Eukaryota</taxon>
        <taxon>Metazoa</taxon>
        <taxon>Spiralia</taxon>
        <taxon>Lophotrochozoa</taxon>
        <taxon>Platyhelminthes</taxon>
        <taxon>Trematoda</taxon>
        <taxon>Digenea</taxon>
        <taxon>Plagiorchiida</taxon>
        <taxon>Troglotremata</taxon>
        <taxon>Troglotrematidae</taxon>
        <taxon>Paragonimus</taxon>
    </lineage>
</organism>
<dbReference type="OrthoDB" id="5559822at2759"/>
<keyword evidence="2" id="KW-1185">Reference proteome</keyword>
<protein>
    <submittedName>
        <fullName evidence="1">Uncharacterized protein</fullName>
    </submittedName>
</protein>
<dbReference type="EMBL" id="JTDF01022337">
    <property type="protein sequence ID" value="KAF8560641.1"/>
    <property type="molecule type" value="Genomic_DNA"/>
</dbReference>